<sequence length="74" mass="8718">MKKEGVILDEYEKLILDKLKTGSTQVDISNYLKEKNIEPHSLRSIEHRIKNLKKRFQAKTLIALIYILTKNNHI</sequence>
<keyword evidence="2" id="KW-1185">Reference proteome</keyword>
<dbReference type="Proteomes" id="UP001327027">
    <property type="component" value="Unassembled WGS sequence"/>
</dbReference>
<reference evidence="1 2" key="1">
    <citation type="journal article" date="2013" name="Int. J. Syst. Evol. Microbiol.">
        <title>Aquimarina gracilis sp. nov., isolated from the gut microflora of a mussel, Mytilus coruscus, and emended description of Aquimarina spongiae.</title>
        <authorList>
            <person name="Park S.C."/>
            <person name="Choe H.N."/>
            <person name="Baik K.S."/>
            <person name="Seong C.N."/>
        </authorList>
    </citation>
    <scope>NUCLEOTIDE SEQUENCE [LARGE SCALE GENOMIC DNA]</scope>
    <source>
        <strain evidence="1 2">PSC32</strain>
    </source>
</reference>
<organism evidence="1 2">
    <name type="scientific">Aquimarina gracilis</name>
    <dbReference type="NCBI Taxonomy" id="874422"/>
    <lineage>
        <taxon>Bacteria</taxon>
        <taxon>Pseudomonadati</taxon>
        <taxon>Bacteroidota</taxon>
        <taxon>Flavobacteriia</taxon>
        <taxon>Flavobacteriales</taxon>
        <taxon>Flavobacteriaceae</taxon>
        <taxon>Aquimarina</taxon>
    </lineage>
</organism>
<name>A0ABU5ZPI6_9FLAO</name>
<evidence type="ECO:0000313" key="1">
    <source>
        <dbReference type="EMBL" id="MEB3344035.1"/>
    </source>
</evidence>
<proteinExistence type="predicted"/>
<accession>A0ABU5ZPI6</accession>
<gene>
    <name evidence="1" type="ORF">U6A24_01105</name>
</gene>
<dbReference type="RefSeq" id="WP_324178088.1">
    <property type="nucleotide sequence ID" value="NZ_BAABAW010000016.1"/>
</dbReference>
<dbReference type="EMBL" id="JAYKLX010000001">
    <property type="protein sequence ID" value="MEB3344035.1"/>
    <property type="molecule type" value="Genomic_DNA"/>
</dbReference>
<evidence type="ECO:0000313" key="2">
    <source>
        <dbReference type="Proteomes" id="UP001327027"/>
    </source>
</evidence>
<comment type="caution">
    <text evidence="1">The sequence shown here is derived from an EMBL/GenBank/DDBJ whole genome shotgun (WGS) entry which is preliminary data.</text>
</comment>
<protein>
    <submittedName>
        <fullName evidence="1">Uncharacterized protein</fullName>
    </submittedName>
</protein>